<evidence type="ECO:0000256" key="1">
    <source>
        <dbReference type="SAM" id="Phobius"/>
    </source>
</evidence>
<sequence>MRRSTAVWAGGWLTLAFGATHTVLATWGTRSEWARIHREGWWDTVRLEPHDEAGVRRALTAWFSIASFGVPCAVLGAHLVSAATRGQSVPRWVGGTLLAWSVPMVVVLPRSPAWVAPVFASLLLMGAERPAQSST</sequence>
<keyword evidence="1" id="KW-1133">Transmembrane helix</keyword>
<dbReference type="EMBL" id="JBHSIV010000004">
    <property type="protein sequence ID" value="MFC5061628.1"/>
    <property type="molecule type" value="Genomic_DNA"/>
</dbReference>
<name>A0ABV9YFQ9_9PSEU</name>
<comment type="caution">
    <text evidence="2">The sequence shown here is derived from an EMBL/GenBank/DDBJ whole genome shotgun (WGS) entry which is preliminary data.</text>
</comment>
<dbReference type="InterPro" id="IPR045590">
    <property type="entry name" value="DUF6463"/>
</dbReference>
<keyword evidence="1" id="KW-0472">Membrane</keyword>
<keyword evidence="1" id="KW-0812">Transmembrane</keyword>
<feature type="transmembrane region" description="Helical" evidence="1">
    <location>
        <begin position="59"/>
        <end position="80"/>
    </location>
</feature>
<dbReference type="RefSeq" id="WP_378034979.1">
    <property type="nucleotide sequence ID" value="NZ_JBHSIV010000004.1"/>
</dbReference>
<reference evidence="3" key="1">
    <citation type="journal article" date="2019" name="Int. J. Syst. Evol. Microbiol.">
        <title>The Global Catalogue of Microorganisms (GCM) 10K type strain sequencing project: providing services to taxonomists for standard genome sequencing and annotation.</title>
        <authorList>
            <consortium name="The Broad Institute Genomics Platform"/>
            <consortium name="The Broad Institute Genome Sequencing Center for Infectious Disease"/>
            <person name="Wu L."/>
            <person name="Ma J."/>
        </authorList>
    </citation>
    <scope>NUCLEOTIDE SEQUENCE [LARGE SCALE GENOMIC DNA]</scope>
    <source>
        <strain evidence="3">CGMCC 4.7093</strain>
    </source>
</reference>
<feature type="transmembrane region" description="Helical" evidence="1">
    <location>
        <begin position="92"/>
        <end position="108"/>
    </location>
</feature>
<keyword evidence="3" id="KW-1185">Reference proteome</keyword>
<proteinExistence type="predicted"/>
<evidence type="ECO:0000313" key="3">
    <source>
        <dbReference type="Proteomes" id="UP001595947"/>
    </source>
</evidence>
<dbReference type="Proteomes" id="UP001595947">
    <property type="component" value="Unassembled WGS sequence"/>
</dbReference>
<accession>A0ABV9YFQ9</accession>
<protein>
    <submittedName>
        <fullName evidence="2">DUF6463 family protein</fullName>
    </submittedName>
</protein>
<dbReference type="Pfam" id="PF20064">
    <property type="entry name" value="DUF6463"/>
    <property type="match status" value="1"/>
</dbReference>
<gene>
    <name evidence="2" type="ORF">ACFPBZ_05395</name>
</gene>
<organism evidence="2 3">
    <name type="scientific">Actinomycetospora atypica</name>
    <dbReference type="NCBI Taxonomy" id="1290095"/>
    <lineage>
        <taxon>Bacteria</taxon>
        <taxon>Bacillati</taxon>
        <taxon>Actinomycetota</taxon>
        <taxon>Actinomycetes</taxon>
        <taxon>Pseudonocardiales</taxon>
        <taxon>Pseudonocardiaceae</taxon>
        <taxon>Actinomycetospora</taxon>
    </lineage>
</organism>
<evidence type="ECO:0000313" key="2">
    <source>
        <dbReference type="EMBL" id="MFC5061628.1"/>
    </source>
</evidence>